<accession>A0ABS2FXX3</accession>
<protein>
    <submittedName>
        <fullName evidence="2">Uncharacterized protein</fullName>
    </submittedName>
</protein>
<sequence>MAADVQHGGVSFRRTPPSKEGVLFFSSYHIRAPAAPAKATKKRPPALHRGDAAAGPRESGGPPGGALYVPGAGVRITVGDEQLLRFLLCVDQFGLQPAQGFLRVGDGVEEQQVFFGNLLHMVFILSKPPQDMEVAFIIHKGGKKFCLNLSRHPEFCKNFKNHMRFSEKRKKTRLF</sequence>
<gene>
    <name evidence="2" type="ORF">H9X91_09895</name>
</gene>
<dbReference type="EMBL" id="JACSNX010000015">
    <property type="protein sequence ID" value="MBM6851746.1"/>
    <property type="molecule type" value="Genomic_DNA"/>
</dbReference>
<name>A0ABS2FXX3_9FIRM</name>
<dbReference type="RefSeq" id="WP_204804732.1">
    <property type="nucleotide sequence ID" value="NZ_JACSNX010000015.1"/>
</dbReference>
<proteinExistence type="predicted"/>
<comment type="caution">
    <text evidence="2">The sequence shown here is derived from an EMBL/GenBank/DDBJ whole genome shotgun (WGS) entry which is preliminary data.</text>
</comment>
<feature type="region of interest" description="Disordered" evidence="1">
    <location>
        <begin position="35"/>
        <end position="64"/>
    </location>
</feature>
<keyword evidence="3" id="KW-1185">Reference proteome</keyword>
<evidence type="ECO:0000313" key="2">
    <source>
        <dbReference type="EMBL" id="MBM6851746.1"/>
    </source>
</evidence>
<evidence type="ECO:0000313" key="3">
    <source>
        <dbReference type="Proteomes" id="UP000719500"/>
    </source>
</evidence>
<evidence type="ECO:0000256" key="1">
    <source>
        <dbReference type="SAM" id="MobiDB-lite"/>
    </source>
</evidence>
<dbReference type="Proteomes" id="UP000719500">
    <property type="component" value="Unassembled WGS sequence"/>
</dbReference>
<reference evidence="2 3" key="1">
    <citation type="journal article" date="2021" name="Sci. Rep.">
        <title>The distribution of antibiotic resistance genes in chicken gut microbiota commensals.</title>
        <authorList>
            <person name="Juricova H."/>
            <person name="Matiasovicova J."/>
            <person name="Kubasova T."/>
            <person name="Cejkova D."/>
            <person name="Rychlik I."/>
        </authorList>
    </citation>
    <scope>NUCLEOTIDE SEQUENCE [LARGE SCALE GENOMIC DNA]</scope>
    <source>
        <strain evidence="2 3">An411</strain>
    </source>
</reference>
<organism evidence="2 3">
    <name type="scientific">Oscillibacter valericigenes</name>
    <dbReference type="NCBI Taxonomy" id="351091"/>
    <lineage>
        <taxon>Bacteria</taxon>
        <taxon>Bacillati</taxon>
        <taxon>Bacillota</taxon>
        <taxon>Clostridia</taxon>
        <taxon>Eubacteriales</taxon>
        <taxon>Oscillospiraceae</taxon>
        <taxon>Oscillibacter</taxon>
    </lineage>
</organism>